<dbReference type="InParanoid" id="E6W616"/>
<keyword evidence="1" id="KW-0175">Coiled coil</keyword>
<dbReference type="KEGG" id="din:Selin_0198"/>
<sequence length="220" mass="25788">MKILRNLSDLAQRLDQRTPRERAMVLAVLVLVLLLAWHTGMAKPLQQRIEQNRQQSRDLLANAAHMEQQAQQVRQAHMNDPDHALRTRASELTQQSRLLEERIQHAMEHMVEPRKMPVLLRDLLARQNDITLLRLESIAGAPFHPAAQEVSSRATRTYRHGLRMELKGTYMSLLRYLETVEELPWHFIWHTIEYQVTDHPEAIIYLEIYTIGTQQKWIGV</sequence>
<evidence type="ECO:0000256" key="1">
    <source>
        <dbReference type="SAM" id="Coils"/>
    </source>
</evidence>
<dbReference type="RefSeq" id="WP_013504844.1">
    <property type="nucleotide sequence ID" value="NC_014836.1"/>
</dbReference>
<dbReference type="AlphaFoldDB" id="E6W616"/>
<dbReference type="GO" id="GO:0015627">
    <property type="term" value="C:type II protein secretion system complex"/>
    <property type="evidence" value="ECO:0007669"/>
    <property type="project" value="InterPro"/>
</dbReference>
<feature type="coiled-coil region" evidence="1">
    <location>
        <begin position="49"/>
        <end position="109"/>
    </location>
</feature>
<accession>E6W616</accession>
<reference evidence="2 3" key="1">
    <citation type="submission" date="2010-12" db="EMBL/GenBank/DDBJ databases">
        <title>Complete sequence of Desulfurispirillum indicum S5.</title>
        <authorList>
            <consortium name="US DOE Joint Genome Institute"/>
            <person name="Lucas S."/>
            <person name="Copeland A."/>
            <person name="Lapidus A."/>
            <person name="Cheng J.-F."/>
            <person name="Goodwin L."/>
            <person name="Pitluck S."/>
            <person name="Chertkov O."/>
            <person name="Held B."/>
            <person name="Detter J.C."/>
            <person name="Han C."/>
            <person name="Tapia R."/>
            <person name="Land M."/>
            <person name="Hauser L."/>
            <person name="Kyrpides N."/>
            <person name="Ivanova N."/>
            <person name="Mikhailova N."/>
            <person name="Haggblom M."/>
            <person name="Rauschenbach I."/>
            <person name="Bini E."/>
            <person name="Woyke T."/>
        </authorList>
    </citation>
    <scope>NUCLEOTIDE SEQUENCE [LARGE SCALE GENOMIC DNA]</scope>
    <source>
        <strain evidence="3">ATCC BAA-1389 / DSM 22839 / S5</strain>
    </source>
</reference>
<keyword evidence="3" id="KW-1185">Reference proteome</keyword>
<organism evidence="2 3">
    <name type="scientific">Desulfurispirillum indicum (strain ATCC BAA-1389 / DSM 22839 / S5)</name>
    <dbReference type="NCBI Taxonomy" id="653733"/>
    <lineage>
        <taxon>Bacteria</taxon>
        <taxon>Pseudomonadati</taxon>
        <taxon>Chrysiogenota</taxon>
        <taxon>Chrysiogenia</taxon>
        <taxon>Chrysiogenales</taxon>
        <taxon>Chrysiogenaceae</taxon>
        <taxon>Desulfurispirillum</taxon>
    </lineage>
</organism>
<dbReference type="Proteomes" id="UP000002572">
    <property type="component" value="Chromosome"/>
</dbReference>
<dbReference type="STRING" id="653733.Selin_0198"/>
<gene>
    <name evidence="2" type="ordered locus">Selin_0198</name>
</gene>
<proteinExistence type="predicted"/>
<dbReference type="GO" id="GO:0015628">
    <property type="term" value="P:protein secretion by the type II secretion system"/>
    <property type="evidence" value="ECO:0007669"/>
    <property type="project" value="InterPro"/>
</dbReference>
<dbReference type="Pfam" id="PF04612">
    <property type="entry name" value="T2SSM"/>
    <property type="match status" value="1"/>
</dbReference>
<dbReference type="HOGENOM" id="CLU_102941_0_0_0"/>
<dbReference type="EMBL" id="CP002432">
    <property type="protein sequence ID" value="ADU64955.1"/>
    <property type="molecule type" value="Genomic_DNA"/>
</dbReference>
<name>E6W616_DESIS</name>
<evidence type="ECO:0000313" key="2">
    <source>
        <dbReference type="EMBL" id="ADU64955.1"/>
    </source>
</evidence>
<dbReference type="OrthoDB" id="9151209at2"/>
<protein>
    <submittedName>
        <fullName evidence="2">MshA biogenesis protein, MshJ-like protein</fullName>
    </submittedName>
</protein>
<dbReference type="eggNOG" id="COG3149">
    <property type="taxonomic scope" value="Bacteria"/>
</dbReference>
<evidence type="ECO:0000313" key="3">
    <source>
        <dbReference type="Proteomes" id="UP000002572"/>
    </source>
</evidence>
<dbReference type="InterPro" id="IPR007690">
    <property type="entry name" value="T2SS_GspM"/>
</dbReference>